<evidence type="ECO:0000256" key="4">
    <source>
        <dbReference type="ARBA" id="ARBA00023295"/>
    </source>
</evidence>
<evidence type="ECO:0000256" key="5">
    <source>
        <dbReference type="RuleBase" id="RU003615"/>
    </source>
</evidence>
<dbReference type="InterPro" id="IPR006046">
    <property type="entry name" value="Alpha_amylase"/>
</dbReference>
<dbReference type="AlphaFoldDB" id="A0A7Y0ES88"/>
<dbReference type="InterPro" id="IPR054604">
    <property type="entry name" value="SbsC_Big-like"/>
</dbReference>
<dbReference type="PANTHER" id="PTHR43447">
    <property type="entry name" value="ALPHA-AMYLASE"/>
    <property type="match status" value="1"/>
</dbReference>
<dbReference type="SMART" id="SM00642">
    <property type="entry name" value="Aamy"/>
    <property type="match status" value="1"/>
</dbReference>
<dbReference type="GO" id="GO:0043169">
    <property type="term" value="F:cation binding"/>
    <property type="evidence" value="ECO:0007669"/>
    <property type="project" value="InterPro"/>
</dbReference>
<dbReference type="PRINTS" id="PR00110">
    <property type="entry name" value="ALPHAAMYLASE"/>
</dbReference>
<evidence type="ECO:0000313" key="10">
    <source>
        <dbReference type="Proteomes" id="UP000529710"/>
    </source>
</evidence>
<keyword evidence="10" id="KW-1185">Reference proteome</keyword>
<feature type="domain" description="BIG2" evidence="7">
    <location>
        <begin position="980"/>
        <end position="1057"/>
    </location>
</feature>
<feature type="domain" description="Glycosyl hydrolase family 13 catalytic" evidence="8">
    <location>
        <begin position="89"/>
        <end position="432"/>
    </location>
</feature>
<dbReference type="RefSeq" id="WP_169078455.1">
    <property type="nucleotide sequence ID" value="NZ_JAAIIF010000004.1"/>
</dbReference>
<evidence type="ECO:0000256" key="6">
    <source>
        <dbReference type="SAM" id="MobiDB-lite"/>
    </source>
</evidence>
<dbReference type="GO" id="GO:0004556">
    <property type="term" value="F:alpha-amylase activity"/>
    <property type="evidence" value="ECO:0007669"/>
    <property type="project" value="InterPro"/>
</dbReference>
<feature type="region of interest" description="Disordered" evidence="6">
    <location>
        <begin position="1"/>
        <end position="22"/>
    </location>
</feature>
<dbReference type="Pfam" id="PF22359">
    <property type="entry name" value="Big-like"/>
    <property type="match status" value="1"/>
</dbReference>
<organism evidence="9 10">
    <name type="scientific">Bifidobacterium erythrocebi</name>
    <dbReference type="NCBI Taxonomy" id="2675325"/>
    <lineage>
        <taxon>Bacteria</taxon>
        <taxon>Bacillati</taxon>
        <taxon>Actinomycetota</taxon>
        <taxon>Actinomycetes</taxon>
        <taxon>Bifidobacteriales</taxon>
        <taxon>Bifidobacteriaceae</taxon>
        <taxon>Bifidobacterium</taxon>
    </lineage>
</organism>
<evidence type="ECO:0000259" key="7">
    <source>
        <dbReference type="SMART" id="SM00635"/>
    </source>
</evidence>
<dbReference type="InterPro" id="IPR013780">
    <property type="entry name" value="Glyco_hydro_b"/>
</dbReference>
<dbReference type="EMBL" id="JAAIIF010000004">
    <property type="protein sequence ID" value="NMM95480.1"/>
    <property type="molecule type" value="Genomic_DNA"/>
</dbReference>
<dbReference type="InterPro" id="IPR017853">
    <property type="entry name" value="GH"/>
</dbReference>
<dbReference type="CDD" id="cd11315">
    <property type="entry name" value="AmyAc_bac1_AmyA"/>
    <property type="match status" value="1"/>
</dbReference>
<dbReference type="Pfam" id="PF00128">
    <property type="entry name" value="Alpha-amylase"/>
    <property type="match status" value="1"/>
</dbReference>
<protein>
    <submittedName>
        <fullName evidence="9">Alpha-amylase</fullName>
    </submittedName>
</protein>
<proteinExistence type="inferred from homology"/>
<evidence type="ECO:0000256" key="1">
    <source>
        <dbReference type="ARBA" id="ARBA00008061"/>
    </source>
</evidence>
<dbReference type="InterPro" id="IPR003343">
    <property type="entry name" value="Big_2"/>
</dbReference>
<dbReference type="Gene3D" id="2.60.40.1080">
    <property type="match status" value="1"/>
</dbReference>
<dbReference type="Gene3D" id="3.20.20.80">
    <property type="entry name" value="Glycosidases"/>
    <property type="match status" value="1"/>
</dbReference>
<dbReference type="InterPro" id="IPR008964">
    <property type="entry name" value="Invasin/intimin_cell_adhesion"/>
</dbReference>
<gene>
    <name evidence="9" type="ORF">G1C98_0216</name>
</gene>
<dbReference type="GO" id="GO:0005975">
    <property type="term" value="P:carbohydrate metabolic process"/>
    <property type="evidence" value="ECO:0007669"/>
    <property type="project" value="InterPro"/>
</dbReference>
<keyword evidence="3" id="KW-0119">Carbohydrate metabolism</keyword>
<comment type="caution">
    <text evidence="9">The sequence shown here is derived from an EMBL/GenBank/DDBJ whole genome shotgun (WGS) entry which is preliminary data.</text>
</comment>
<accession>A0A7Y0ES88</accession>
<dbReference type="Gene3D" id="2.60.40.1180">
    <property type="entry name" value="Golgi alpha-mannosidase II"/>
    <property type="match status" value="1"/>
</dbReference>
<reference evidence="9 10" key="1">
    <citation type="submission" date="2020-02" db="EMBL/GenBank/DDBJ databases">
        <title>Characterization of phylogenetic diversity of novel bifidobacterial species isolated in Czech ZOOs.</title>
        <authorList>
            <person name="Lugli G.A."/>
            <person name="Vera N.B."/>
            <person name="Ventura M."/>
        </authorList>
    </citation>
    <scope>NUCLEOTIDE SEQUENCE [LARGE SCALE GENOMIC DNA]</scope>
    <source>
        <strain evidence="9 10">DSM 109960</strain>
    </source>
</reference>
<feature type="non-terminal residue" evidence="9">
    <location>
        <position position="1069"/>
    </location>
</feature>
<keyword evidence="4" id="KW-0326">Glycosidase</keyword>
<evidence type="ECO:0000313" key="9">
    <source>
        <dbReference type="EMBL" id="NMM95480.1"/>
    </source>
</evidence>
<dbReference type="SMART" id="SM00635">
    <property type="entry name" value="BID_2"/>
    <property type="match status" value="1"/>
</dbReference>
<sequence length="1069" mass="115261">MKASGYSPDEGGSQYSSQGGNRSPFRKRAVWKKLAAGAVALATAFGGMGFVSSSASASTDRDSYTDTVANSTFETAREKYGLTKHMKNGAILHAWMWSFKNITANMEAIAKAGYTSVQTEPMSKIKYVPSNGKKFDENWYYVYQPSGTSIGNFVVGTEDDLKEMTATAHRYGVRIIVDVVANHFTSDWNAIEPDWQKKEYFHNRNNCPSTDQNPGGGDKIDYSNRWQVTQCHLLGLWDLNTQNQEVADRMQSYLKTAVADGVDGFRFDAAKHVELPDELENAKSNYWNTILKNGAQFQYGEVLQGDSGLNYEAYADMFRDNSSDGGGNTASAYGGTVRAAISSGNLSTKMVQNISTGGADEDQLVTWVESHDNYANKEQTGSDGVKKGVSTELTDYELMMGWAIVGSRKAGAPLYFNRPKESGGKDQNGNIRPQFAEKSQLGDTGDDMWKDKSVVAVNHFRNAMDGKSEYLQNCGDKSCLMIERFTKDKQANDGVTIANMGGEQNLAGMSTNLDDGTYPDEVNGGKLVVKNGKIESGTAKANSVSVFYIKGKILPYVSAEPASINFSTDNVKVTLHAVYASNLKYTTSEGKTGTFQDGDVISVGDSLSVGQSATITVTGVASKTVENVQQGTALSNTVTVNKVDVPPQNLAAQYNTNKVGNGVKKTINFNAGKGASISDWDSSMLIAQGAANDDPRVYRPNSMYEVPIDLYALYGAYDDDNLYLMWEMTNVQDVVDRGDDYPLSQGHLWQTQNLPFHIAIDTKDDSTRIGNNGGLQTGGSLWASNITWGGEQKLNNVVTISTNGSNGPWIYKGDETGLNANAAYGPAANAKTNTKKTGIKFGYGNGILSKDVIGIDGGWGDSNGRFVGDMKSENQSKAKWVNFNDKGHDSAGMDDHYEIAIPLDELGTTAERIEKSGIGIELAATFGLSAMDSLPYDLAMNDNADLPDTTSQVNNSYEKSDDDMFTVKMANIGGDVPPDPTTSIKIDQSDYTADLSKGVTTKQLTATTDPKGNSVSWSSSDKSVATVSSKGVVTPVKAGTAKITAKSGDKTDSITVTVIGEIPPDPIEK</sequence>
<evidence type="ECO:0000259" key="8">
    <source>
        <dbReference type="SMART" id="SM00642"/>
    </source>
</evidence>
<comment type="similarity">
    <text evidence="1 5">Belongs to the glycosyl hydrolase 13 family.</text>
</comment>
<dbReference type="Proteomes" id="UP000529710">
    <property type="component" value="Unassembled WGS sequence"/>
</dbReference>
<dbReference type="SUPFAM" id="SSF51011">
    <property type="entry name" value="Glycosyl hydrolase domain"/>
    <property type="match status" value="1"/>
</dbReference>
<keyword evidence="2" id="KW-0378">Hydrolase</keyword>
<dbReference type="SUPFAM" id="SSF49373">
    <property type="entry name" value="Invasin/intimin cell-adhesion fragments"/>
    <property type="match status" value="1"/>
</dbReference>
<evidence type="ECO:0000256" key="2">
    <source>
        <dbReference type="ARBA" id="ARBA00022801"/>
    </source>
</evidence>
<dbReference type="SUPFAM" id="SSF51445">
    <property type="entry name" value="(Trans)glycosidases"/>
    <property type="match status" value="1"/>
</dbReference>
<name>A0A7Y0ES88_9BIFI</name>
<evidence type="ECO:0000256" key="3">
    <source>
        <dbReference type="ARBA" id="ARBA00023277"/>
    </source>
</evidence>
<dbReference type="InterPro" id="IPR006047">
    <property type="entry name" value="GH13_cat_dom"/>
</dbReference>